<evidence type="ECO:0000256" key="2">
    <source>
        <dbReference type="ARBA" id="ARBA00022840"/>
    </source>
</evidence>
<dbReference type="InterPro" id="IPR027417">
    <property type="entry name" value="P-loop_NTPase"/>
</dbReference>
<proteinExistence type="predicted"/>
<evidence type="ECO:0000256" key="1">
    <source>
        <dbReference type="ARBA" id="ARBA00022741"/>
    </source>
</evidence>
<evidence type="ECO:0008006" key="4">
    <source>
        <dbReference type="Google" id="ProtNLM"/>
    </source>
</evidence>
<dbReference type="GO" id="GO:0004140">
    <property type="term" value="F:dephospho-CoA kinase activity"/>
    <property type="evidence" value="ECO:0007669"/>
    <property type="project" value="InterPro"/>
</dbReference>
<accession>A0A382CAW0</accession>
<dbReference type="GO" id="GO:0005524">
    <property type="term" value="F:ATP binding"/>
    <property type="evidence" value="ECO:0007669"/>
    <property type="project" value="UniProtKB-KW"/>
</dbReference>
<reference evidence="3" key="1">
    <citation type="submission" date="2018-05" db="EMBL/GenBank/DDBJ databases">
        <authorList>
            <person name="Lanie J.A."/>
            <person name="Ng W.-L."/>
            <person name="Kazmierczak K.M."/>
            <person name="Andrzejewski T.M."/>
            <person name="Davidsen T.M."/>
            <person name="Wayne K.J."/>
            <person name="Tettelin H."/>
            <person name="Glass J.I."/>
            <person name="Rusch D."/>
            <person name="Podicherti R."/>
            <person name="Tsui H.-C.T."/>
            <person name="Winkler M.E."/>
        </authorList>
    </citation>
    <scope>NUCLEOTIDE SEQUENCE</scope>
</reference>
<keyword evidence="1" id="KW-0547">Nucleotide-binding</keyword>
<dbReference type="InterPro" id="IPR001977">
    <property type="entry name" value="Depp_CoAkinase"/>
</dbReference>
<dbReference type="EMBL" id="UINC01033641">
    <property type="protein sequence ID" value="SVB23245.1"/>
    <property type="molecule type" value="Genomic_DNA"/>
</dbReference>
<protein>
    <recommendedName>
        <fullName evidence="4">Dephospho-CoA kinase</fullName>
    </recommendedName>
</protein>
<dbReference type="PROSITE" id="PS51219">
    <property type="entry name" value="DPCK"/>
    <property type="match status" value="1"/>
</dbReference>
<dbReference type="Gene3D" id="3.40.50.300">
    <property type="entry name" value="P-loop containing nucleotide triphosphate hydrolases"/>
    <property type="match status" value="1"/>
</dbReference>
<sequence>EIDKQFDNVSSANKHKIFVVDAALIYESGADTHMDFMIVITSLLRFRAERAMGRGNMTREDFMKRVDLQWTDKDKAHMADFIISNNNSLEGLKKDARKIFDELIY</sequence>
<gene>
    <name evidence="3" type="ORF">METZ01_LOCUS176099</name>
</gene>
<dbReference type="SUPFAM" id="SSF52540">
    <property type="entry name" value="P-loop containing nucleoside triphosphate hydrolases"/>
    <property type="match status" value="1"/>
</dbReference>
<dbReference type="AlphaFoldDB" id="A0A382CAW0"/>
<dbReference type="Pfam" id="PF01121">
    <property type="entry name" value="CoaE"/>
    <property type="match status" value="1"/>
</dbReference>
<dbReference type="GO" id="GO:0015937">
    <property type="term" value="P:coenzyme A biosynthetic process"/>
    <property type="evidence" value="ECO:0007669"/>
    <property type="project" value="InterPro"/>
</dbReference>
<evidence type="ECO:0000313" key="3">
    <source>
        <dbReference type="EMBL" id="SVB23245.1"/>
    </source>
</evidence>
<feature type="non-terminal residue" evidence="3">
    <location>
        <position position="1"/>
    </location>
</feature>
<organism evidence="3">
    <name type="scientific">marine metagenome</name>
    <dbReference type="NCBI Taxonomy" id="408172"/>
    <lineage>
        <taxon>unclassified sequences</taxon>
        <taxon>metagenomes</taxon>
        <taxon>ecological metagenomes</taxon>
    </lineage>
</organism>
<keyword evidence="2" id="KW-0067">ATP-binding</keyword>
<name>A0A382CAW0_9ZZZZ</name>